<accession>Q8MRE0</accession>
<dbReference type="AlphaFoldDB" id="Q8MRE0"/>
<evidence type="ECO:0000313" key="1">
    <source>
        <dbReference type="EMBL" id="AAM51962.1"/>
    </source>
</evidence>
<sequence>MRVCVCVCVCAVRLDQSKSNWISACVAQLRLPIRPTESIDIYGIFSCTFCKPVVKINCKQTIIAGGNKRQTVRCTGRKKMCNL</sequence>
<reference evidence="1" key="1">
    <citation type="submission" date="2002-06" db="EMBL/GenBank/DDBJ databases">
        <authorList>
            <person name="Stapleton M."/>
            <person name="Brokstein P."/>
            <person name="Hong L."/>
            <person name="Agbayani A."/>
            <person name="Carlson J."/>
            <person name="Champe M."/>
            <person name="Chavez C."/>
            <person name="Dorsett V."/>
            <person name="Dresnek D."/>
            <person name="Farfan D."/>
            <person name="Frise E."/>
            <person name="George R."/>
            <person name="Gonzalez M."/>
            <person name="Guarin H."/>
            <person name="Kronmiller B."/>
            <person name="Li P."/>
            <person name="Liao G."/>
            <person name="Miranda A."/>
            <person name="Mungall C.J."/>
            <person name="Nunoo J."/>
            <person name="Pacleb J."/>
            <person name="Paragas V."/>
            <person name="Park S."/>
            <person name="Patel S."/>
            <person name="Phouanenavong S."/>
            <person name="Wan K."/>
            <person name="Yu C."/>
            <person name="Lewis S.E."/>
            <person name="Rubin G.M."/>
            <person name="Celniker S."/>
        </authorList>
    </citation>
    <scope>NUCLEOTIDE SEQUENCE</scope>
</reference>
<organism evidence="1">
    <name type="scientific">Drosophila melanogaster</name>
    <name type="common">Fruit fly</name>
    <dbReference type="NCBI Taxonomy" id="7227"/>
    <lineage>
        <taxon>Eukaryota</taxon>
        <taxon>Metazoa</taxon>
        <taxon>Ecdysozoa</taxon>
        <taxon>Arthropoda</taxon>
        <taxon>Hexapoda</taxon>
        <taxon>Insecta</taxon>
        <taxon>Pterygota</taxon>
        <taxon>Neoptera</taxon>
        <taxon>Endopterygota</taxon>
        <taxon>Diptera</taxon>
        <taxon>Brachycera</taxon>
        <taxon>Muscomorpha</taxon>
        <taxon>Ephydroidea</taxon>
        <taxon>Drosophilidae</taxon>
        <taxon>Drosophila</taxon>
        <taxon>Sophophora</taxon>
    </lineage>
</organism>
<dbReference type="EMBL" id="AY121635">
    <property type="protein sequence ID" value="AAM51962.1"/>
    <property type="molecule type" value="mRNA"/>
</dbReference>
<protein>
    <submittedName>
        <fullName evidence="1">GM04921p</fullName>
    </submittedName>
</protein>
<name>Q8MRE0_DROME</name>
<proteinExistence type="evidence at transcript level"/>